<evidence type="ECO:0000313" key="1">
    <source>
        <dbReference type="EMBL" id="MBK1620876.1"/>
    </source>
</evidence>
<dbReference type="InterPro" id="IPR010985">
    <property type="entry name" value="Ribbon_hlx_hlx"/>
</dbReference>
<sequence length="83" mass="9048">MSKSNYPLKAPESILAAARRAAARDGVSLNQFINTALAEKVAALEAEEVFTRRAAHADKARFLDALHRIGPEPPRPGDELPRD</sequence>
<dbReference type="GO" id="GO:0006355">
    <property type="term" value="P:regulation of DNA-templated transcription"/>
    <property type="evidence" value="ECO:0007669"/>
    <property type="project" value="InterPro"/>
</dbReference>
<keyword evidence="2" id="KW-1185">Reference proteome</keyword>
<reference evidence="1 2" key="1">
    <citation type="journal article" date="2020" name="Microorganisms">
        <title>Osmotic Adaptation and Compatible Solute Biosynthesis of Phototrophic Bacteria as Revealed from Genome Analyses.</title>
        <authorList>
            <person name="Imhoff J.F."/>
            <person name="Rahn T."/>
            <person name="Kunzel S."/>
            <person name="Keller A."/>
            <person name="Neulinger S.C."/>
        </authorList>
    </citation>
    <scope>NUCLEOTIDE SEQUENCE [LARGE SCALE GENOMIC DNA]</scope>
    <source>
        <strain evidence="1 2">DSM 25653</strain>
    </source>
</reference>
<evidence type="ECO:0000313" key="2">
    <source>
        <dbReference type="Proteomes" id="UP001138768"/>
    </source>
</evidence>
<accession>A0A9X0WCI7</accession>
<dbReference type="Proteomes" id="UP001138768">
    <property type="component" value="Unassembled WGS sequence"/>
</dbReference>
<dbReference type="EMBL" id="NRRY01000051">
    <property type="protein sequence ID" value="MBK1620876.1"/>
    <property type="molecule type" value="Genomic_DNA"/>
</dbReference>
<protein>
    <recommendedName>
        <fullName evidence="3">Toxin-antitoxin system HicB family antitoxin</fullName>
    </recommendedName>
</protein>
<dbReference type="RefSeq" id="WP_200248419.1">
    <property type="nucleotide sequence ID" value="NZ_NRRY01000051.1"/>
</dbReference>
<organism evidence="1 2">
    <name type="scientific">Lamprobacter modestohalophilus</name>
    <dbReference type="NCBI Taxonomy" id="1064514"/>
    <lineage>
        <taxon>Bacteria</taxon>
        <taxon>Pseudomonadati</taxon>
        <taxon>Pseudomonadota</taxon>
        <taxon>Gammaproteobacteria</taxon>
        <taxon>Chromatiales</taxon>
        <taxon>Chromatiaceae</taxon>
        <taxon>Lamprobacter</taxon>
    </lineage>
</organism>
<dbReference type="AlphaFoldDB" id="A0A9X0WCI7"/>
<proteinExistence type="predicted"/>
<name>A0A9X0WCI7_9GAMM</name>
<evidence type="ECO:0008006" key="3">
    <source>
        <dbReference type="Google" id="ProtNLM"/>
    </source>
</evidence>
<gene>
    <name evidence="1" type="ORF">CKO42_21090</name>
</gene>
<dbReference type="SUPFAM" id="SSF47598">
    <property type="entry name" value="Ribbon-helix-helix"/>
    <property type="match status" value="1"/>
</dbReference>
<comment type="caution">
    <text evidence="1">The sequence shown here is derived from an EMBL/GenBank/DDBJ whole genome shotgun (WGS) entry which is preliminary data.</text>
</comment>